<reference evidence="7 8" key="1">
    <citation type="journal article" date="2014" name="PLoS Genet.">
        <title>Phylogenetically driven sequencing of extremely halophilic archaea reveals strategies for static and dynamic osmo-response.</title>
        <authorList>
            <person name="Becker E.A."/>
            <person name="Seitzer P.M."/>
            <person name="Tritt A."/>
            <person name="Larsen D."/>
            <person name="Krusor M."/>
            <person name="Yao A.I."/>
            <person name="Wu D."/>
            <person name="Madern D."/>
            <person name="Eisen J.A."/>
            <person name="Darling A.E."/>
            <person name="Facciotti M.T."/>
        </authorList>
    </citation>
    <scope>NUCLEOTIDE SEQUENCE [LARGE SCALE GENOMIC DNA]</scope>
    <source>
        <strain evidence="7 8">JCM 10478</strain>
    </source>
</reference>
<sequence length="471" mass="50636">MDLGRSSVKLFLMQAGRSILLFLAVIYFARQLGASELGSLFLFQALLGLLTIPADLGVRGALEKRLSEGDHREGMLGSALALKLVLLGVVAVSIVLARSYVNRYIGFELAFILVVALITFELSSFFVQALRGELRVGETAVIRFAIRFIWVGLGVVLVTFGYGVIEIAAGFALAGAITAVWGYARCNTAIGRPSLEHARSLLEYAKFHAVSSTGGRIYQWMDVAIIGFFLSQEYVSTYEVAWQVTLLVLLVSKSIGWSIFPQVSQWDAEGELDKVEWAVSKAIAFALFFSLPALIGGTLFASEILGFLFGPEYVFGAAVLVILLVEKVFQSFDDIIESALRGLDRPDLAAITTVITAGLNLVLNPVLVVTVGFVGAAIATTVVGLISVALHTHYLSRLMTIEFPYRIVGWYALSSLVMGAILVGIRSAVPITSVGSLLAVIGVGAAIYGVLAVSIPRIRNEVIVPAIRVLV</sequence>
<dbReference type="Proteomes" id="UP000011632">
    <property type="component" value="Unassembled WGS sequence"/>
</dbReference>
<keyword evidence="5 6" id="KW-0472">Membrane</keyword>
<keyword evidence="8" id="KW-1185">Reference proteome</keyword>
<evidence type="ECO:0000313" key="8">
    <source>
        <dbReference type="Proteomes" id="UP000011632"/>
    </source>
</evidence>
<feature type="transmembrane region" description="Helical" evidence="6">
    <location>
        <begin position="373"/>
        <end position="395"/>
    </location>
</feature>
<dbReference type="InterPro" id="IPR050833">
    <property type="entry name" value="Poly_Biosynth_Transport"/>
</dbReference>
<feature type="transmembrane region" description="Helical" evidence="6">
    <location>
        <begin position="167"/>
        <end position="184"/>
    </location>
</feature>
<evidence type="ECO:0000256" key="5">
    <source>
        <dbReference type="ARBA" id="ARBA00023136"/>
    </source>
</evidence>
<dbReference type="STRING" id="1227496.C489_11028"/>
<feature type="transmembrane region" description="Helical" evidence="6">
    <location>
        <begin position="282"/>
        <end position="301"/>
    </location>
</feature>
<evidence type="ECO:0000256" key="2">
    <source>
        <dbReference type="ARBA" id="ARBA00022475"/>
    </source>
</evidence>
<dbReference type="GO" id="GO:0005886">
    <property type="term" value="C:plasma membrane"/>
    <property type="evidence" value="ECO:0007669"/>
    <property type="project" value="UniProtKB-SubCell"/>
</dbReference>
<dbReference type="PANTHER" id="PTHR30250:SF28">
    <property type="entry name" value="POLYSACCHARIDE BIOSYNTHESIS PROTEIN"/>
    <property type="match status" value="1"/>
</dbReference>
<comment type="subcellular location">
    <subcellularLocation>
        <location evidence="1">Cell membrane</location>
        <topology evidence="1">Multi-pass membrane protein</topology>
    </subcellularLocation>
</comment>
<dbReference type="OrthoDB" id="112053at2157"/>
<dbReference type="PATRIC" id="fig|1227496.3.peg.2230"/>
<dbReference type="PANTHER" id="PTHR30250">
    <property type="entry name" value="PST FAMILY PREDICTED COLANIC ACID TRANSPORTER"/>
    <property type="match status" value="1"/>
</dbReference>
<feature type="transmembrane region" description="Helical" evidence="6">
    <location>
        <begin position="407"/>
        <end position="425"/>
    </location>
</feature>
<feature type="transmembrane region" description="Helical" evidence="6">
    <location>
        <begin position="141"/>
        <end position="161"/>
    </location>
</feature>
<evidence type="ECO:0000256" key="6">
    <source>
        <dbReference type="SAM" id="Phobius"/>
    </source>
</evidence>
<feature type="transmembrane region" description="Helical" evidence="6">
    <location>
        <begin position="307"/>
        <end position="325"/>
    </location>
</feature>
<dbReference type="InterPro" id="IPR002797">
    <property type="entry name" value="Polysacc_synth"/>
</dbReference>
<feature type="transmembrane region" description="Helical" evidence="6">
    <location>
        <begin position="431"/>
        <end position="451"/>
    </location>
</feature>
<feature type="transmembrane region" description="Helical" evidence="6">
    <location>
        <begin position="109"/>
        <end position="129"/>
    </location>
</feature>
<keyword evidence="3 6" id="KW-0812">Transmembrane</keyword>
<comment type="caution">
    <text evidence="7">The sequence shown here is derived from an EMBL/GenBank/DDBJ whole genome shotgun (WGS) entry which is preliminary data.</text>
</comment>
<organism evidence="7 8">
    <name type="scientific">Natrinema versiforme JCM 10478</name>
    <dbReference type="NCBI Taxonomy" id="1227496"/>
    <lineage>
        <taxon>Archaea</taxon>
        <taxon>Methanobacteriati</taxon>
        <taxon>Methanobacteriota</taxon>
        <taxon>Stenosarchaea group</taxon>
        <taxon>Halobacteria</taxon>
        <taxon>Halobacteriales</taxon>
        <taxon>Natrialbaceae</taxon>
        <taxon>Natrinema</taxon>
    </lineage>
</organism>
<dbReference type="RefSeq" id="WP_006431285.1">
    <property type="nucleotide sequence ID" value="NZ_AOID01000030.1"/>
</dbReference>
<dbReference type="CDD" id="cd13128">
    <property type="entry name" value="MATE_Wzx_like"/>
    <property type="match status" value="1"/>
</dbReference>
<evidence type="ECO:0000313" key="7">
    <source>
        <dbReference type="EMBL" id="ELY67291.1"/>
    </source>
</evidence>
<gene>
    <name evidence="7" type="ORF">C489_11028</name>
</gene>
<feature type="transmembrane region" description="Helical" evidence="6">
    <location>
        <begin position="74"/>
        <end position="97"/>
    </location>
</feature>
<dbReference type="EMBL" id="AOID01000030">
    <property type="protein sequence ID" value="ELY67291.1"/>
    <property type="molecule type" value="Genomic_DNA"/>
</dbReference>
<accession>L9Y0S5</accession>
<feature type="transmembrane region" description="Helical" evidence="6">
    <location>
        <begin position="12"/>
        <end position="29"/>
    </location>
</feature>
<evidence type="ECO:0000256" key="3">
    <source>
        <dbReference type="ARBA" id="ARBA00022692"/>
    </source>
</evidence>
<proteinExistence type="predicted"/>
<name>L9Y0S5_9EURY</name>
<dbReference type="Pfam" id="PF01943">
    <property type="entry name" value="Polysacc_synt"/>
    <property type="match status" value="1"/>
</dbReference>
<feature type="transmembrane region" description="Helical" evidence="6">
    <location>
        <begin position="41"/>
        <end position="62"/>
    </location>
</feature>
<keyword evidence="4 6" id="KW-1133">Transmembrane helix</keyword>
<keyword evidence="2" id="KW-1003">Cell membrane</keyword>
<evidence type="ECO:0000256" key="1">
    <source>
        <dbReference type="ARBA" id="ARBA00004651"/>
    </source>
</evidence>
<dbReference type="AlphaFoldDB" id="L9Y0S5"/>
<protein>
    <submittedName>
        <fullName evidence="7">Putative transport protein</fullName>
    </submittedName>
</protein>
<evidence type="ECO:0000256" key="4">
    <source>
        <dbReference type="ARBA" id="ARBA00022989"/>
    </source>
</evidence>